<evidence type="ECO:0000313" key="2">
    <source>
        <dbReference type="EMBL" id="TWU04621.1"/>
    </source>
</evidence>
<name>A0A5C6AYY4_9BACT</name>
<reference evidence="2 3" key="1">
    <citation type="submission" date="2019-02" db="EMBL/GenBank/DDBJ databases">
        <title>Deep-cultivation of Planctomycetes and their phenomic and genomic characterization uncovers novel biology.</title>
        <authorList>
            <person name="Wiegand S."/>
            <person name="Jogler M."/>
            <person name="Boedeker C."/>
            <person name="Pinto D."/>
            <person name="Vollmers J."/>
            <person name="Rivas-Marin E."/>
            <person name="Kohn T."/>
            <person name="Peeters S.H."/>
            <person name="Heuer A."/>
            <person name="Rast P."/>
            <person name="Oberbeckmann S."/>
            <person name="Bunk B."/>
            <person name="Jeske O."/>
            <person name="Meyerdierks A."/>
            <person name="Storesund J.E."/>
            <person name="Kallscheuer N."/>
            <person name="Luecker S."/>
            <person name="Lage O.M."/>
            <person name="Pohl T."/>
            <person name="Merkel B.J."/>
            <person name="Hornburger P."/>
            <person name="Mueller R.-W."/>
            <person name="Bruemmer F."/>
            <person name="Labrenz M."/>
            <person name="Spormann A.M."/>
            <person name="Op Den Camp H."/>
            <person name="Overmann J."/>
            <person name="Amann R."/>
            <person name="Jetten M.S.M."/>
            <person name="Mascher T."/>
            <person name="Medema M.H."/>
            <person name="Devos D.P."/>
            <person name="Kaster A.-K."/>
            <person name="Ovreas L."/>
            <person name="Rohde M."/>
            <person name="Galperin M.Y."/>
            <person name="Jogler C."/>
        </authorList>
    </citation>
    <scope>NUCLEOTIDE SEQUENCE [LARGE SCALE GENOMIC DNA]</scope>
    <source>
        <strain evidence="2 3">Pla52n</strain>
    </source>
</reference>
<dbReference type="EMBL" id="SJPN01000003">
    <property type="protein sequence ID" value="TWU04621.1"/>
    <property type="molecule type" value="Genomic_DNA"/>
</dbReference>
<keyword evidence="3" id="KW-1185">Reference proteome</keyword>
<feature type="region of interest" description="Disordered" evidence="1">
    <location>
        <begin position="40"/>
        <end position="84"/>
    </location>
</feature>
<accession>A0A5C6AYY4</accession>
<protein>
    <submittedName>
        <fullName evidence="2">Uncharacterized protein</fullName>
    </submittedName>
</protein>
<proteinExistence type="predicted"/>
<dbReference type="AlphaFoldDB" id="A0A5C6AYY4"/>
<organism evidence="2 3">
    <name type="scientific">Stieleria varia</name>
    <dbReference type="NCBI Taxonomy" id="2528005"/>
    <lineage>
        <taxon>Bacteria</taxon>
        <taxon>Pseudomonadati</taxon>
        <taxon>Planctomycetota</taxon>
        <taxon>Planctomycetia</taxon>
        <taxon>Pirellulales</taxon>
        <taxon>Pirellulaceae</taxon>
        <taxon>Stieleria</taxon>
    </lineage>
</organism>
<evidence type="ECO:0000313" key="3">
    <source>
        <dbReference type="Proteomes" id="UP000320176"/>
    </source>
</evidence>
<sequence>MHSMTYDCFAQAVYYDEFSATAFAVADTSRKTTALVFGSFDPQPKAQESSDRLTRSRRRRSRYHPDYAAVPSTTSDSVAGQTPR</sequence>
<dbReference type="Proteomes" id="UP000320176">
    <property type="component" value="Unassembled WGS sequence"/>
</dbReference>
<evidence type="ECO:0000256" key="1">
    <source>
        <dbReference type="SAM" id="MobiDB-lite"/>
    </source>
</evidence>
<comment type="caution">
    <text evidence="2">The sequence shown here is derived from an EMBL/GenBank/DDBJ whole genome shotgun (WGS) entry which is preliminary data.</text>
</comment>
<feature type="compositionally biased region" description="Polar residues" evidence="1">
    <location>
        <begin position="71"/>
        <end position="84"/>
    </location>
</feature>
<gene>
    <name evidence="2" type="ORF">Pla52n_26630</name>
</gene>